<evidence type="ECO:0000256" key="1">
    <source>
        <dbReference type="SAM" id="MobiDB-lite"/>
    </source>
</evidence>
<dbReference type="EMBL" id="CP157484">
    <property type="protein sequence ID" value="XBO39907.1"/>
    <property type="molecule type" value="Genomic_DNA"/>
</dbReference>
<organism evidence="2">
    <name type="scientific">Alsobacter sp. KACC 23698</name>
    <dbReference type="NCBI Taxonomy" id="3149229"/>
    <lineage>
        <taxon>Bacteria</taxon>
        <taxon>Pseudomonadati</taxon>
        <taxon>Pseudomonadota</taxon>
        <taxon>Alphaproteobacteria</taxon>
        <taxon>Hyphomicrobiales</taxon>
        <taxon>Alsobacteraceae</taxon>
        <taxon>Alsobacter</taxon>
    </lineage>
</organism>
<accession>A0AAU7JHN3</accession>
<gene>
    <name evidence="2" type="ORF">ABEG18_03755</name>
</gene>
<dbReference type="AlphaFoldDB" id="A0AAU7JHN3"/>
<name>A0AAU7JHN3_9HYPH</name>
<evidence type="ECO:0000313" key="2">
    <source>
        <dbReference type="EMBL" id="XBO39907.1"/>
    </source>
</evidence>
<dbReference type="RefSeq" id="WP_406856759.1">
    <property type="nucleotide sequence ID" value="NZ_CP157484.1"/>
</dbReference>
<feature type="compositionally biased region" description="Basic and acidic residues" evidence="1">
    <location>
        <begin position="13"/>
        <end position="23"/>
    </location>
</feature>
<feature type="region of interest" description="Disordered" evidence="1">
    <location>
        <begin position="1"/>
        <end position="23"/>
    </location>
</feature>
<reference evidence="2" key="1">
    <citation type="submission" date="2024-05" db="EMBL/GenBank/DDBJ databases">
        <authorList>
            <person name="Kim S."/>
            <person name="Heo J."/>
            <person name="Choi H."/>
            <person name="Choi Y."/>
            <person name="Kwon S.-W."/>
            <person name="Kim Y."/>
        </authorList>
    </citation>
    <scope>NUCLEOTIDE SEQUENCE</scope>
    <source>
        <strain evidence="2">KACC 23698</strain>
    </source>
</reference>
<evidence type="ECO:0008006" key="3">
    <source>
        <dbReference type="Google" id="ProtNLM"/>
    </source>
</evidence>
<proteinExistence type="predicted"/>
<protein>
    <recommendedName>
        <fullName evidence="3">Hpt domain-containing protein</fullName>
    </recommendedName>
</protein>
<sequence length="192" mass="20569">MVEISPLATAPHLDGKEEHADHAVLHPKPRLREKALVKAIAAPQIDADMIARAERAVEALAPSYSEWMKTTLSAVQGALEAFEASDQGSDAIKAMALAAQDLRGQSKQFGYTVAARMATSLCELLAGDELDVPLIVIRRHVEAIASVVRAGVKDQDNATAMELVRHLALLCKEAKGRRDVMSAHASGVSDEL</sequence>